<keyword evidence="2" id="KW-1185">Reference proteome</keyword>
<dbReference type="EMBL" id="CP146016">
    <property type="protein sequence ID" value="WWQ59328.1"/>
    <property type="molecule type" value="Genomic_DNA"/>
</dbReference>
<evidence type="ECO:0000313" key="1">
    <source>
        <dbReference type="EMBL" id="WWQ59328.1"/>
    </source>
</evidence>
<name>A0AAX4KZ80_9CREN</name>
<evidence type="ECO:0000313" key="2">
    <source>
        <dbReference type="Proteomes" id="UP001432202"/>
    </source>
</evidence>
<dbReference type="GeneID" id="89336578"/>
<accession>A0AAX4KZ80</accession>
<reference evidence="1 2" key="1">
    <citation type="submission" date="2024-02" db="EMBL/GenBank/DDBJ databases">
        <title>STSV induces naive adaptation in Sulfolobus.</title>
        <authorList>
            <person name="Xiang X."/>
            <person name="Song M."/>
        </authorList>
    </citation>
    <scope>NUCLEOTIDE SEQUENCE [LARGE SCALE GENOMIC DNA]</scope>
    <source>
        <strain evidence="1 2">RT2</strain>
    </source>
</reference>
<protein>
    <submittedName>
        <fullName evidence="1">Uncharacterized protein</fullName>
    </submittedName>
</protein>
<organism evidence="1 2">
    <name type="scientific">Sulfolobus tengchongensis</name>
    <dbReference type="NCBI Taxonomy" id="207809"/>
    <lineage>
        <taxon>Archaea</taxon>
        <taxon>Thermoproteota</taxon>
        <taxon>Thermoprotei</taxon>
        <taxon>Sulfolobales</taxon>
        <taxon>Sulfolobaceae</taxon>
        <taxon>Sulfolobus</taxon>
    </lineage>
</organism>
<dbReference type="RefSeq" id="WP_338598407.1">
    <property type="nucleotide sequence ID" value="NZ_CP146016.1"/>
</dbReference>
<dbReference type="AlphaFoldDB" id="A0AAX4KZ80"/>
<gene>
    <name evidence="1" type="ORF">V6M85_07380</name>
</gene>
<dbReference type="Proteomes" id="UP001432202">
    <property type="component" value="Chromosome"/>
</dbReference>
<proteinExistence type="predicted"/>
<sequence>MIIAIELITISKLKAYLTCIVIMKREDQGITYFTSNNRTIFHNLSKAENKVEST</sequence>